<evidence type="ECO:0000259" key="1">
    <source>
        <dbReference type="Pfam" id="PF10988"/>
    </source>
</evidence>
<dbReference type="EMBL" id="JADKYY010000005">
    <property type="protein sequence ID" value="MBF5027256.1"/>
    <property type="molecule type" value="Genomic_DNA"/>
</dbReference>
<evidence type="ECO:0000313" key="2">
    <source>
        <dbReference type="EMBL" id="MBF5027256.1"/>
    </source>
</evidence>
<proteinExistence type="predicted"/>
<sequence length="267" mass="28620">MKKLPLLAFSLLLLNSCYESKAEKSITQALPEVLSPESSEPFEKKIELSIEELEVSSAIEAELFKDAKERIVLYGPKDEVENVLVEKENGKITLRFKTGRLIAGKHQVRARIYATDLSAIESSGAGKITLMDEFVQEKMDVVVGSGGRIKGNIQANELSVVASSSGEYQGKVWAQVFSAEASSSGKITVSGRSKKAVLQGSSSGKISAEKLQVEEASIQASSSSDVVVSVSRKADATASSSGEVRILRKGSVEVTHEENSSGRVTVH</sequence>
<gene>
    <name evidence="2" type="ORF">IC612_05535</name>
</gene>
<dbReference type="Proteomes" id="UP000694480">
    <property type="component" value="Unassembled WGS sequence"/>
</dbReference>
<feature type="domain" description="Putative auto-transporter adhesin head GIN" evidence="1">
    <location>
        <begin position="52"/>
        <end position="247"/>
    </location>
</feature>
<reference evidence="2" key="1">
    <citation type="submission" date="2020-11" db="EMBL/GenBank/DDBJ databases">
        <title>Genome seq and assembly of Planobacterium sp.</title>
        <authorList>
            <person name="Chhetri G."/>
        </authorList>
    </citation>
    <scope>NUCLEOTIDE SEQUENCE</scope>
    <source>
        <strain evidence="2">GCR5</strain>
    </source>
</reference>
<comment type="caution">
    <text evidence="2">The sequence shown here is derived from an EMBL/GenBank/DDBJ whole genome shotgun (WGS) entry which is preliminary data.</text>
</comment>
<accession>A0A930YVV1</accession>
<dbReference type="Gene3D" id="2.160.20.120">
    <property type="match status" value="1"/>
</dbReference>
<dbReference type="Pfam" id="PF10988">
    <property type="entry name" value="DUF2807"/>
    <property type="match status" value="1"/>
</dbReference>
<organism evidence="2 3">
    <name type="scientific">Planobacterium oryzisoli</name>
    <dbReference type="NCBI Taxonomy" id="2771435"/>
    <lineage>
        <taxon>Bacteria</taxon>
        <taxon>Pseudomonadati</taxon>
        <taxon>Bacteroidota</taxon>
        <taxon>Flavobacteriia</taxon>
        <taxon>Flavobacteriales</taxon>
        <taxon>Weeksellaceae</taxon>
        <taxon>Chryseobacterium group</taxon>
        <taxon>Chryseobacterium</taxon>
    </lineage>
</organism>
<dbReference type="RefSeq" id="WP_194739186.1">
    <property type="nucleotide sequence ID" value="NZ_JADKYY010000005.1"/>
</dbReference>
<protein>
    <submittedName>
        <fullName evidence="2">DUF2807 domain-containing protein</fullName>
    </submittedName>
</protein>
<keyword evidence="3" id="KW-1185">Reference proteome</keyword>
<dbReference type="InterPro" id="IPR021255">
    <property type="entry name" value="DUF2807"/>
</dbReference>
<name>A0A930YVV1_9FLAO</name>
<dbReference type="AlphaFoldDB" id="A0A930YVV1"/>
<evidence type="ECO:0000313" key="3">
    <source>
        <dbReference type="Proteomes" id="UP000694480"/>
    </source>
</evidence>